<sequence length="103" mass="11118">MSWTYLLLAGLMEIFGVIAMKRYAMSGKNLYILLIAALFVLSLSLLSLSMRDIAMGVAYAIWTGIGAGGGVVVGILFFNESKSFDKLLLIAIIIACSVGLKYM</sequence>
<evidence type="ECO:0000313" key="11">
    <source>
        <dbReference type="EMBL" id="ETD23617.1"/>
    </source>
</evidence>
<dbReference type="PATRIC" id="fig|1357400.3.peg.1911"/>
<dbReference type="GO" id="GO:0005886">
    <property type="term" value="C:plasma membrane"/>
    <property type="evidence" value="ECO:0007669"/>
    <property type="project" value="UniProtKB-SubCell"/>
</dbReference>
<evidence type="ECO:0000313" key="12">
    <source>
        <dbReference type="Proteomes" id="UP000018731"/>
    </source>
</evidence>
<evidence type="ECO:0000256" key="5">
    <source>
        <dbReference type="ARBA" id="ARBA00022989"/>
    </source>
</evidence>
<keyword evidence="2" id="KW-0813">Transport</keyword>
<keyword evidence="3" id="KW-1003">Cell membrane</keyword>
<dbReference type="STRING" id="1357400.HMPREF2086_01423"/>
<keyword evidence="12" id="KW-1185">Reference proteome</keyword>
<dbReference type="EMBL" id="AZJI01000005">
    <property type="protein sequence ID" value="ETD23617.1"/>
    <property type="molecule type" value="Genomic_DNA"/>
</dbReference>
<evidence type="ECO:0000256" key="9">
    <source>
        <dbReference type="RuleBase" id="RU003942"/>
    </source>
</evidence>
<dbReference type="Gene3D" id="1.10.3730.20">
    <property type="match status" value="1"/>
</dbReference>
<comment type="similarity">
    <text evidence="7">Belongs to the drug/metabolite transporter (DMT) superfamily. Small multidrug resistance (SMR) (TC 2.A.7.1) family. Gdx/SugE subfamily.</text>
</comment>
<keyword evidence="6 10" id="KW-0472">Membrane</keyword>
<evidence type="ECO:0000256" key="6">
    <source>
        <dbReference type="ARBA" id="ARBA00023136"/>
    </source>
</evidence>
<evidence type="ECO:0000256" key="2">
    <source>
        <dbReference type="ARBA" id="ARBA00022448"/>
    </source>
</evidence>
<keyword evidence="5 10" id="KW-1133">Transmembrane helix</keyword>
<dbReference type="PANTHER" id="PTHR30561">
    <property type="entry name" value="SMR FAMILY PROTON-DEPENDENT DRUG EFFLUX TRANSPORTER SUGE"/>
    <property type="match status" value="1"/>
</dbReference>
<dbReference type="eggNOG" id="COG2076">
    <property type="taxonomic scope" value="Bacteria"/>
</dbReference>
<evidence type="ECO:0000256" key="4">
    <source>
        <dbReference type="ARBA" id="ARBA00022692"/>
    </source>
</evidence>
<dbReference type="SUPFAM" id="SSF103481">
    <property type="entry name" value="Multidrug resistance efflux transporter EmrE"/>
    <property type="match status" value="1"/>
</dbReference>
<gene>
    <name evidence="11" type="ORF">HMPREF2086_01423</name>
</gene>
<reference evidence="11 12" key="1">
    <citation type="journal article" date="2014" name="Genome Announc.">
        <title>Draft genome sequences of six enterohepatic helicobacter species isolated from humans and one from rhesus macaques.</title>
        <authorList>
            <person name="Shen Z."/>
            <person name="Sheh A."/>
            <person name="Young S.K."/>
            <person name="Abouelliel A."/>
            <person name="Ward D.V."/>
            <person name="Earl A.M."/>
            <person name="Fox J.G."/>
        </authorList>
    </citation>
    <scope>NUCLEOTIDE SEQUENCE [LARGE SCALE GENOMIC DNA]</scope>
    <source>
        <strain evidence="11 12">MIT 99-5501</strain>
    </source>
</reference>
<accession>V8C955</accession>
<dbReference type="Proteomes" id="UP000018731">
    <property type="component" value="Unassembled WGS sequence"/>
</dbReference>
<dbReference type="OrthoDB" id="9808638at2"/>
<dbReference type="PANTHER" id="PTHR30561:SF0">
    <property type="entry name" value="GUANIDINIUM EXPORTER"/>
    <property type="match status" value="1"/>
</dbReference>
<protein>
    <recommendedName>
        <fullName evidence="8">Guanidinium exporter</fullName>
    </recommendedName>
</protein>
<evidence type="ECO:0000256" key="3">
    <source>
        <dbReference type="ARBA" id="ARBA00022475"/>
    </source>
</evidence>
<dbReference type="HOGENOM" id="CLU_133067_1_3_7"/>
<dbReference type="InterPro" id="IPR037185">
    <property type="entry name" value="EmrE-like"/>
</dbReference>
<evidence type="ECO:0000256" key="8">
    <source>
        <dbReference type="ARBA" id="ARBA00039168"/>
    </source>
</evidence>
<evidence type="ECO:0000256" key="10">
    <source>
        <dbReference type="SAM" id="Phobius"/>
    </source>
</evidence>
<dbReference type="Pfam" id="PF00893">
    <property type="entry name" value="Multi_Drug_Res"/>
    <property type="match status" value="1"/>
</dbReference>
<dbReference type="GO" id="GO:0022857">
    <property type="term" value="F:transmembrane transporter activity"/>
    <property type="evidence" value="ECO:0007669"/>
    <property type="project" value="InterPro"/>
</dbReference>
<organism evidence="11 12">
    <name type="scientific">Helicobacter macacae MIT 99-5501</name>
    <dbReference type="NCBI Taxonomy" id="1357400"/>
    <lineage>
        <taxon>Bacteria</taxon>
        <taxon>Pseudomonadati</taxon>
        <taxon>Campylobacterota</taxon>
        <taxon>Epsilonproteobacteria</taxon>
        <taxon>Campylobacterales</taxon>
        <taxon>Helicobacteraceae</taxon>
        <taxon>Helicobacter</taxon>
    </lineage>
</organism>
<dbReference type="RefSeq" id="WP_023928164.1">
    <property type="nucleotide sequence ID" value="NZ_KI669454.1"/>
</dbReference>
<dbReference type="AlphaFoldDB" id="V8C955"/>
<evidence type="ECO:0000256" key="7">
    <source>
        <dbReference type="ARBA" id="ARBA00038151"/>
    </source>
</evidence>
<keyword evidence="4 9" id="KW-0812">Transmembrane</keyword>
<evidence type="ECO:0000256" key="1">
    <source>
        <dbReference type="ARBA" id="ARBA00004651"/>
    </source>
</evidence>
<proteinExistence type="inferred from homology"/>
<feature type="transmembrane region" description="Helical" evidence="10">
    <location>
        <begin position="56"/>
        <end position="77"/>
    </location>
</feature>
<feature type="transmembrane region" description="Helical" evidence="10">
    <location>
        <begin position="6"/>
        <end position="23"/>
    </location>
</feature>
<feature type="transmembrane region" description="Helical" evidence="10">
    <location>
        <begin position="30"/>
        <end position="50"/>
    </location>
</feature>
<comment type="subcellular location">
    <subcellularLocation>
        <location evidence="1 9">Cell membrane</location>
        <topology evidence="1 9">Multi-pass membrane protein</topology>
    </subcellularLocation>
</comment>
<dbReference type="InterPro" id="IPR045324">
    <property type="entry name" value="Small_multidrug_res"/>
</dbReference>
<name>V8C955_9HELI</name>
<comment type="caution">
    <text evidence="11">The sequence shown here is derived from an EMBL/GenBank/DDBJ whole genome shotgun (WGS) entry which is preliminary data.</text>
</comment>
<dbReference type="InterPro" id="IPR000390">
    <property type="entry name" value="Small_drug/metabolite_transptr"/>
</dbReference>